<dbReference type="GO" id="GO:0016020">
    <property type="term" value="C:membrane"/>
    <property type="evidence" value="ECO:0007669"/>
    <property type="project" value="UniProtKB-SubCell"/>
</dbReference>
<keyword evidence="6" id="KW-0677">Repeat</keyword>
<dbReference type="Pfam" id="PF17047">
    <property type="entry name" value="SMP_LBD"/>
    <property type="match status" value="1"/>
</dbReference>
<sequence>EFEELNLGSLPPTFQGMKVYSTDEKELIMELSMKWAGNPNIIVAVKAFGLRATVQVVDLQVFASPRITLKPLVPSFPCFANIYVSLMEKPHVDFGLKLLGADAMAIPGLYRIVQEIIKEQVAKMYLWPKALEVQIMDPSKAMKTPVGILHVKVLRALKLKKKDIMGAADPYVKLKLKDDKLASKKTTVKYKNLNPEWNEEFNVVIKDPESQALVLNVYDWEQVISTFTCKFRSFGSNSKFCKS</sequence>
<dbReference type="GO" id="GO:0006869">
    <property type="term" value="P:lipid transport"/>
    <property type="evidence" value="ECO:0007669"/>
    <property type="project" value="UniProtKB-KW"/>
</dbReference>
<evidence type="ECO:0000256" key="11">
    <source>
        <dbReference type="ARBA" id="ARBA00023136"/>
    </source>
</evidence>
<evidence type="ECO:0000256" key="10">
    <source>
        <dbReference type="ARBA" id="ARBA00023121"/>
    </source>
</evidence>
<keyword evidence="7" id="KW-0106">Calcium</keyword>
<name>A0A392MD10_9FABA</name>
<keyword evidence="5" id="KW-0479">Metal-binding</keyword>
<dbReference type="Proteomes" id="UP000265520">
    <property type="component" value="Unassembled WGS sequence"/>
</dbReference>
<comment type="subcellular location">
    <subcellularLocation>
        <location evidence="1">Membrane</location>
        <topology evidence="1">Single-pass membrane protein</topology>
    </subcellularLocation>
</comment>
<dbReference type="SMART" id="SM00239">
    <property type="entry name" value="C2"/>
    <property type="match status" value="1"/>
</dbReference>
<dbReference type="SUPFAM" id="SSF49562">
    <property type="entry name" value="C2 domain (Calcium/lipid-binding domain, CaLB)"/>
    <property type="match status" value="1"/>
</dbReference>
<dbReference type="InterPro" id="IPR045050">
    <property type="entry name" value="Synaptotagmin_plant"/>
</dbReference>
<dbReference type="EMBL" id="LXQA010008451">
    <property type="protein sequence ID" value="MCH85407.1"/>
    <property type="molecule type" value="Genomic_DNA"/>
</dbReference>
<evidence type="ECO:0000256" key="2">
    <source>
        <dbReference type="ARBA" id="ARBA00006996"/>
    </source>
</evidence>
<feature type="non-terminal residue" evidence="14">
    <location>
        <position position="1"/>
    </location>
</feature>
<evidence type="ECO:0000256" key="9">
    <source>
        <dbReference type="ARBA" id="ARBA00023055"/>
    </source>
</evidence>
<comment type="similarity">
    <text evidence="2">Belongs to the synaptotagmin family.</text>
</comment>
<evidence type="ECO:0000256" key="6">
    <source>
        <dbReference type="ARBA" id="ARBA00022737"/>
    </source>
</evidence>
<keyword evidence="9" id="KW-0445">Lipid transport</keyword>
<dbReference type="PANTHER" id="PTHR10774:SF188">
    <property type="entry name" value="SYNAPTOTAGMIN-2"/>
    <property type="match status" value="1"/>
</dbReference>
<evidence type="ECO:0000313" key="15">
    <source>
        <dbReference type="Proteomes" id="UP000265520"/>
    </source>
</evidence>
<organism evidence="14 15">
    <name type="scientific">Trifolium medium</name>
    <dbReference type="NCBI Taxonomy" id="97028"/>
    <lineage>
        <taxon>Eukaryota</taxon>
        <taxon>Viridiplantae</taxon>
        <taxon>Streptophyta</taxon>
        <taxon>Embryophyta</taxon>
        <taxon>Tracheophyta</taxon>
        <taxon>Spermatophyta</taxon>
        <taxon>Magnoliopsida</taxon>
        <taxon>eudicotyledons</taxon>
        <taxon>Gunneridae</taxon>
        <taxon>Pentapetalae</taxon>
        <taxon>rosids</taxon>
        <taxon>fabids</taxon>
        <taxon>Fabales</taxon>
        <taxon>Fabaceae</taxon>
        <taxon>Papilionoideae</taxon>
        <taxon>50 kb inversion clade</taxon>
        <taxon>NPAAA clade</taxon>
        <taxon>Hologalegina</taxon>
        <taxon>IRL clade</taxon>
        <taxon>Trifolieae</taxon>
        <taxon>Trifolium</taxon>
    </lineage>
</organism>
<dbReference type="PROSITE" id="PS50004">
    <property type="entry name" value="C2"/>
    <property type="match status" value="1"/>
</dbReference>
<dbReference type="InterPro" id="IPR039010">
    <property type="entry name" value="Synaptotagmin_SMP"/>
</dbReference>
<evidence type="ECO:0000256" key="1">
    <source>
        <dbReference type="ARBA" id="ARBA00004167"/>
    </source>
</evidence>
<keyword evidence="10" id="KW-0446">Lipid-binding</keyword>
<evidence type="ECO:0000256" key="7">
    <source>
        <dbReference type="ARBA" id="ARBA00022837"/>
    </source>
</evidence>
<comment type="caution">
    <text evidence="14">The sequence shown here is derived from an EMBL/GenBank/DDBJ whole genome shotgun (WGS) entry which is preliminary data.</text>
</comment>
<evidence type="ECO:0000259" key="12">
    <source>
        <dbReference type="PROSITE" id="PS50004"/>
    </source>
</evidence>
<evidence type="ECO:0000256" key="4">
    <source>
        <dbReference type="ARBA" id="ARBA00022692"/>
    </source>
</evidence>
<proteinExistence type="inferred from homology"/>
<evidence type="ECO:0000256" key="3">
    <source>
        <dbReference type="ARBA" id="ARBA00022448"/>
    </source>
</evidence>
<protein>
    <submittedName>
        <fullName evidence="14">Synaptotagmin-2-like</fullName>
    </submittedName>
</protein>
<dbReference type="InterPro" id="IPR000008">
    <property type="entry name" value="C2_dom"/>
</dbReference>
<dbReference type="GO" id="GO:0008289">
    <property type="term" value="F:lipid binding"/>
    <property type="evidence" value="ECO:0007669"/>
    <property type="project" value="UniProtKB-KW"/>
</dbReference>
<evidence type="ECO:0000313" key="14">
    <source>
        <dbReference type="EMBL" id="MCH85407.1"/>
    </source>
</evidence>
<dbReference type="Pfam" id="PF00168">
    <property type="entry name" value="C2"/>
    <property type="match status" value="1"/>
</dbReference>
<dbReference type="GO" id="GO:0005783">
    <property type="term" value="C:endoplasmic reticulum"/>
    <property type="evidence" value="ECO:0007669"/>
    <property type="project" value="TreeGrafter"/>
</dbReference>
<keyword evidence="11" id="KW-0472">Membrane</keyword>
<dbReference type="InterPro" id="IPR031468">
    <property type="entry name" value="SMP_LBD"/>
</dbReference>
<dbReference type="CDD" id="cd21677">
    <property type="entry name" value="SMP_SYT"/>
    <property type="match status" value="1"/>
</dbReference>
<feature type="domain" description="C2" evidence="12">
    <location>
        <begin position="127"/>
        <end position="243"/>
    </location>
</feature>
<accession>A0A392MD10</accession>
<keyword evidence="3" id="KW-0813">Transport</keyword>
<dbReference type="AlphaFoldDB" id="A0A392MD10"/>
<dbReference type="PROSITE" id="PS51847">
    <property type="entry name" value="SMP"/>
    <property type="match status" value="1"/>
</dbReference>
<keyword evidence="8" id="KW-1133">Transmembrane helix</keyword>
<dbReference type="GO" id="GO:0046872">
    <property type="term" value="F:metal ion binding"/>
    <property type="evidence" value="ECO:0007669"/>
    <property type="project" value="UniProtKB-KW"/>
</dbReference>
<gene>
    <name evidence="14" type="ORF">A2U01_0006253</name>
</gene>
<dbReference type="CDD" id="cd00030">
    <property type="entry name" value="C2"/>
    <property type="match status" value="1"/>
</dbReference>
<evidence type="ECO:0000259" key="13">
    <source>
        <dbReference type="PROSITE" id="PS51847"/>
    </source>
</evidence>
<reference evidence="14 15" key="1">
    <citation type="journal article" date="2018" name="Front. Plant Sci.">
        <title>Red Clover (Trifolium pratense) and Zigzag Clover (T. medium) - A Picture of Genomic Similarities and Differences.</title>
        <authorList>
            <person name="Dluhosova J."/>
            <person name="Istvanek J."/>
            <person name="Nedelnik J."/>
            <person name="Repkova J."/>
        </authorList>
    </citation>
    <scope>NUCLEOTIDE SEQUENCE [LARGE SCALE GENOMIC DNA]</scope>
    <source>
        <strain evidence="15">cv. 10/8</strain>
        <tissue evidence="14">Leaf</tissue>
    </source>
</reference>
<feature type="domain" description="SMP-LTD" evidence="13">
    <location>
        <begin position="1"/>
        <end position="136"/>
    </location>
</feature>
<dbReference type="PRINTS" id="PR00360">
    <property type="entry name" value="C2DOMAIN"/>
</dbReference>
<keyword evidence="4" id="KW-0812">Transmembrane</keyword>
<evidence type="ECO:0000256" key="8">
    <source>
        <dbReference type="ARBA" id="ARBA00022989"/>
    </source>
</evidence>
<evidence type="ECO:0000256" key="5">
    <source>
        <dbReference type="ARBA" id="ARBA00022723"/>
    </source>
</evidence>
<dbReference type="InterPro" id="IPR035892">
    <property type="entry name" value="C2_domain_sf"/>
</dbReference>
<dbReference type="PANTHER" id="PTHR10774">
    <property type="entry name" value="EXTENDED SYNAPTOTAGMIN-RELATED"/>
    <property type="match status" value="1"/>
</dbReference>
<keyword evidence="15" id="KW-1185">Reference proteome</keyword>
<dbReference type="Gene3D" id="2.60.40.150">
    <property type="entry name" value="C2 domain"/>
    <property type="match status" value="1"/>
</dbReference>